<organism evidence="3">
    <name type="scientific">Rodentolepis nana</name>
    <name type="common">Dwarf tapeworm</name>
    <name type="synonym">Hymenolepis nana</name>
    <dbReference type="NCBI Taxonomy" id="102285"/>
    <lineage>
        <taxon>Eukaryota</taxon>
        <taxon>Metazoa</taxon>
        <taxon>Spiralia</taxon>
        <taxon>Lophotrochozoa</taxon>
        <taxon>Platyhelminthes</taxon>
        <taxon>Cestoda</taxon>
        <taxon>Eucestoda</taxon>
        <taxon>Cyclophyllidea</taxon>
        <taxon>Hymenolepididae</taxon>
        <taxon>Rodentolepis</taxon>
    </lineage>
</organism>
<dbReference type="STRING" id="102285.A0A0R3TFW3"/>
<dbReference type="GO" id="GO:0003735">
    <property type="term" value="F:structural constituent of ribosome"/>
    <property type="evidence" value="ECO:0007669"/>
    <property type="project" value="InterPro"/>
</dbReference>
<reference evidence="3" key="1">
    <citation type="submission" date="2017-02" db="UniProtKB">
        <authorList>
            <consortium name="WormBaseParasite"/>
        </authorList>
    </citation>
    <scope>IDENTIFICATION</scope>
</reference>
<evidence type="ECO:0000313" key="3">
    <source>
        <dbReference type="WBParaSite" id="HNAJ_0000595401-mRNA-1"/>
    </source>
</evidence>
<reference evidence="1 2" key="2">
    <citation type="submission" date="2018-11" db="EMBL/GenBank/DDBJ databases">
        <authorList>
            <consortium name="Pathogen Informatics"/>
        </authorList>
    </citation>
    <scope>NUCLEOTIDE SEQUENCE [LARGE SCALE GENOMIC DNA]</scope>
</reference>
<dbReference type="AlphaFoldDB" id="A0A0R3TFW3"/>
<dbReference type="PANTHER" id="PTHR10715:SF0">
    <property type="entry name" value="LARGE RIBOSOMAL SUBUNIT PROTEIN EL6"/>
    <property type="match status" value="1"/>
</dbReference>
<dbReference type="InterPro" id="IPR000915">
    <property type="entry name" value="60S_ribosomal_eL6"/>
</dbReference>
<dbReference type="EMBL" id="UZAE01005732">
    <property type="protein sequence ID" value="VDO01810.1"/>
    <property type="molecule type" value="Genomic_DNA"/>
</dbReference>
<sequence length="85" mass="9967">MHTREYFARQKPDNKSKVTADSLFVNSAADKKAYVLKDERKVDQKLIDKRVISAIKQTKTAKMLFAYLRSQFSLSRTDRPHKMVF</sequence>
<dbReference type="GO" id="GO:0022625">
    <property type="term" value="C:cytosolic large ribosomal subunit"/>
    <property type="evidence" value="ECO:0007669"/>
    <property type="project" value="TreeGrafter"/>
</dbReference>
<accession>A0A0R3TFW3</accession>
<proteinExistence type="predicted"/>
<dbReference type="Proteomes" id="UP000278807">
    <property type="component" value="Unassembled WGS sequence"/>
</dbReference>
<dbReference type="PANTHER" id="PTHR10715">
    <property type="entry name" value="60S RIBOSOMAL PROTEIN L6"/>
    <property type="match status" value="1"/>
</dbReference>
<protein>
    <submittedName>
        <fullName evidence="3">Transposase</fullName>
    </submittedName>
</protein>
<name>A0A0R3TFW3_RODNA</name>
<evidence type="ECO:0000313" key="1">
    <source>
        <dbReference type="EMBL" id="VDO01810.1"/>
    </source>
</evidence>
<dbReference type="GO" id="GO:0002181">
    <property type="term" value="P:cytoplasmic translation"/>
    <property type="evidence" value="ECO:0007669"/>
    <property type="project" value="TreeGrafter"/>
</dbReference>
<dbReference type="OrthoDB" id="2436667at2759"/>
<dbReference type="WBParaSite" id="HNAJ_0000595401-mRNA-1">
    <property type="protein sequence ID" value="HNAJ_0000595401-mRNA-1"/>
    <property type="gene ID" value="HNAJ_0000595401"/>
</dbReference>
<dbReference type="GO" id="GO:0003723">
    <property type="term" value="F:RNA binding"/>
    <property type="evidence" value="ECO:0007669"/>
    <property type="project" value="TreeGrafter"/>
</dbReference>
<dbReference type="GO" id="GO:0000027">
    <property type="term" value="P:ribosomal large subunit assembly"/>
    <property type="evidence" value="ECO:0007669"/>
    <property type="project" value="TreeGrafter"/>
</dbReference>
<keyword evidence="2" id="KW-1185">Reference proteome</keyword>
<gene>
    <name evidence="1" type="ORF">HNAJ_LOCUS5950</name>
</gene>
<dbReference type="Pfam" id="PF01159">
    <property type="entry name" value="Ribosomal_L6e"/>
    <property type="match status" value="1"/>
</dbReference>
<evidence type="ECO:0000313" key="2">
    <source>
        <dbReference type="Proteomes" id="UP000278807"/>
    </source>
</evidence>